<keyword evidence="2" id="KW-0732">Signal</keyword>
<reference evidence="4" key="1">
    <citation type="submission" date="2014-06" db="EMBL/GenBank/DDBJ databases">
        <authorList>
            <person name="Winans N.J."/>
            <person name="Newell P.D."/>
            <person name="Douglas A.E."/>
        </authorList>
    </citation>
    <scope>NUCLEOTIDE SEQUENCE [LARGE SCALE GENOMIC DNA]</scope>
    <source>
        <strain evidence="4">DmL_052</strain>
    </source>
</reference>
<protein>
    <submittedName>
        <fullName evidence="3">Uncharacterized protein</fullName>
    </submittedName>
</protein>
<dbReference type="AlphaFoldDB" id="A0A251ZWY7"/>
<feature type="region of interest" description="Disordered" evidence="1">
    <location>
        <begin position="64"/>
        <end position="108"/>
    </location>
</feature>
<feature type="compositionally biased region" description="Basic residues" evidence="1">
    <location>
        <begin position="86"/>
        <end position="108"/>
    </location>
</feature>
<accession>A0A251ZWY7</accession>
<dbReference type="RefSeq" id="WP_040364025.1">
    <property type="nucleotide sequence ID" value="NZ_JOPB01000002.1"/>
</dbReference>
<sequence length="108" mass="12738">MKKYTLLALSFLLIPSISFAQGRDNAIQQITKQRDIADYNCKNNQPNPGAAIGYCKKRDSLQRKLDNMNNGSNYSNNNNRYNNHNNRNHNHYNNRNNHHHYNHNNHHH</sequence>
<comment type="caution">
    <text evidence="3">The sequence shown here is derived from an EMBL/GenBank/DDBJ whole genome shotgun (WGS) entry which is preliminary data.</text>
</comment>
<evidence type="ECO:0000313" key="3">
    <source>
        <dbReference type="EMBL" id="OUI79162.1"/>
    </source>
</evidence>
<feature type="compositionally biased region" description="Low complexity" evidence="1">
    <location>
        <begin position="69"/>
        <end position="85"/>
    </location>
</feature>
<proteinExistence type="predicted"/>
<dbReference type="Proteomes" id="UP000194946">
    <property type="component" value="Unassembled WGS sequence"/>
</dbReference>
<gene>
    <name evidence="3" type="ORF">HK18_04505</name>
</gene>
<evidence type="ECO:0000256" key="2">
    <source>
        <dbReference type="SAM" id="SignalP"/>
    </source>
</evidence>
<evidence type="ECO:0000256" key="1">
    <source>
        <dbReference type="SAM" id="MobiDB-lite"/>
    </source>
</evidence>
<feature type="signal peptide" evidence="2">
    <location>
        <begin position="1"/>
        <end position="20"/>
    </location>
</feature>
<feature type="chain" id="PRO_5011454329" evidence="2">
    <location>
        <begin position="21"/>
        <end position="108"/>
    </location>
</feature>
<dbReference type="EMBL" id="JOPB01000002">
    <property type="protein sequence ID" value="OUI79162.1"/>
    <property type="molecule type" value="Genomic_DNA"/>
</dbReference>
<name>A0A251ZWY7_9PROT</name>
<keyword evidence="4" id="KW-1185">Reference proteome</keyword>
<evidence type="ECO:0000313" key="4">
    <source>
        <dbReference type="Proteomes" id="UP000194946"/>
    </source>
</evidence>
<organism evidence="3 4">
    <name type="scientific">Commensalibacter intestini</name>
    <dbReference type="NCBI Taxonomy" id="479936"/>
    <lineage>
        <taxon>Bacteria</taxon>
        <taxon>Pseudomonadati</taxon>
        <taxon>Pseudomonadota</taxon>
        <taxon>Alphaproteobacteria</taxon>
        <taxon>Acetobacterales</taxon>
        <taxon>Acetobacteraceae</taxon>
    </lineage>
</organism>